<evidence type="ECO:0000313" key="3">
    <source>
        <dbReference type="Proteomes" id="UP000609651"/>
    </source>
</evidence>
<gene>
    <name evidence="2" type="ORF">LzC2_29540</name>
</gene>
<dbReference type="InterPro" id="IPR034660">
    <property type="entry name" value="DinB/YfiT-like"/>
</dbReference>
<dbReference type="EMBL" id="WTPX01000103">
    <property type="protein sequence ID" value="NNJ26859.1"/>
    <property type="molecule type" value="Genomic_DNA"/>
</dbReference>
<reference evidence="2 3" key="1">
    <citation type="journal article" date="2020" name="Syst. Appl. Microbiol.">
        <title>Alienimonas chondri sp. nov., a novel planctomycete isolated from the biofilm of the red alga Chondrus crispus.</title>
        <authorList>
            <person name="Vitorino I."/>
            <person name="Albuquerque L."/>
            <person name="Wiegand S."/>
            <person name="Kallscheuer N."/>
            <person name="da Costa M.S."/>
            <person name="Lobo-da-Cunha A."/>
            <person name="Jogler C."/>
            <person name="Lage O.M."/>
        </authorList>
    </citation>
    <scope>NUCLEOTIDE SEQUENCE [LARGE SCALE GENOMIC DNA]</scope>
    <source>
        <strain evidence="2 3">LzC2</strain>
    </source>
</reference>
<evidence type="ECO:0000313" key="2">
    <source>
        <dbReference type="EMBL" id="NNJ26859.1"/>
    </source>
</evidence>
<dbReference type="SUPFAM" id="SSF109854">
    <property type="entry name" value="DinB/YfiT-like putative metalloenzymes"/>
    <property type="match status" value="1"/>
</dbReference>
<protein>
    <recommendedName>
        <fullName evidence="1">DinB-like domain-containing protein</fullName>
    </recommendedName>
</protein>
<dbReference type="InterPro" id="IPR024775">
    <property type="entry name" value="DinB-like"/>
</dbReference>
<feature type="domain" description="DinB-like" evidence="1">
    <location>
        <begin position="21"/>
        <end position="158"/>
    </location>
</feature>
<proteinExistence type="predicted"/>
<dbReference type="Proteomes" id="UP000609651">
    <property type="component" value="Unassembled WGS sequence"/>
</dbReference>
<dbReference type="RefSeq" id="WP_171188301.1">
    <property type="nucleotide sequence ID" value="NZ_WTPX01000103.1"/>
</dbReference>
<dbReference type="Gene3D" id="1.20.120.450">
    <property type="entry name" value="dinb family like domain"/>
    <property type="match status" value="1"/>
</dbReference>
<dbReference type="Pfam" id="PF12867">
    <property type="entry name" value="DinB_2"/>
    <property type="match status" value="1"/>
</dbReference>
<name>A0ABX1VFG6_9PLAN</name>
<keyword evidence="3" id="KW-1185">Reference proteome</keyword>
<organism evidence="2 3">
    <name type="scientific">Alienimonas chondri</name>
    <dbReference type="NCBI Taxonomy" id="2681879"/>
    <lineage>
        <taxon>Bacteria</taxon>
        <taxon>Pseudomonadati</taxon>
        <taxon>Planctomycetota</taxon>
        <taxon>Planctomycetia</taxon>
        <taxon>Planctomycetales</taxon>
        <taxon>Planctomycetaceae</taxon>
        <taxon>Alienimonas</taxon>
    </lineage>
</organism>
<evidence type="ECO:0000259" key="1">
    <source>
        <dbReference type="Pfam" id="PF12867"/>
    </source>
</evidence>
<accession>A0ABX1VFG6</accession>
<sequence length="170" mass="18570">MSDPLQYARRCYEVHTGYGENLAADIPEDRLAEQPQPGMNPPVWLLGHVAVVGNFALSLLDGLGIDAPAVDLPGWRENFGIGSRPLVYADDFSPPSGDELRAAVKDTHARYLAASAHLTPEMLAKPLPIERLAVRFPTYGDMLTHLLTTHDAVHWGQLSAWRRAVGLPAV</sequence>
<comment type="caution">
    <text evidence="2">The sequence shown here is derived from an EMBL/GenBank/DDBJ whole genome shotgun (WGS) entry which is preliminary data.</text>
</comment>